<dbReference type="EMBL" id="JARBDR010000919">
    <property type="protein sequence ID" value="KAJ8300187.1"/>
    <property type="molecule type" value="Genomic_DNA"/>
</dbReference>
<dbReference type="Proteomes" id="UP001217089">
    <property type="component" value="Unassembled WGS sequence"/>
</dbReference>
<dbReference type="Pfam" id="PF10373">
    <property type="entry name" value="EST1_DNA_bind"/>
    <property type="match status" value="1"/>
</dbReference>
<feature type="compositionally biased region" description="Low complexity" evidence="2">
    <location>
        <begin position="545"/>
        <end position="558"/>
    </location>
</feature>
<dbReference type="InterPro" id="IPR045153">
    <property type="entry name" value="Est1/Ebs1-like"/>
</dbReference>
<comment type="caution">
    <text evidence="5">The sequence shown here is derived from an EMBL/GenBank/DDBJ whole genome shotgun (WGS) entry which is preliminary data.</text>
</comment>
<evidence type="ECO:0000259" key="3">
    <source>
        <dbReference type="Pfam" id="PF10373"/>
    </source>
</evidence>
<protein>
    <recommendedName>
        <fullName evidence="7">Protein SMG7</fullName>
    </recommendedName>
</protein>
<feature type="compositionally biased region" description="Low complexity" evidence="2">
    <location>
        <begin position="701"/>
        <end position="716"/>
    </location>
</feature>
<evidence type="ECO:0000256" key="1">
    <source>
        <dbReference type="ARBA" id="ARBA00023161"/>
    </source>
</evidence>
<reference evidence="5 6" key="1">
    <citation type="submission" date="2022-12" db="EMBL/GenBank/DDBJ databases">
        <title>Chromosome-level genome of Tegillarca granosa.</title>
        <authorList>
            <person name="Kim J."/>
        </authorList>
    </citation>
    <scope>NUCLEOTIDE SEQUENCE [LARGE SCALE GENOMIC DNA]</scope>
    <source>
        <strain evidence="5">Teg-2019</strain>
        <tissue evidence="5">Adductor muscle</tissue>
    </source>
</reference>
<dbReference type="InterPro" id="IPR018834">
    <property type="entry name" value="DNA/RNA-bd_Est1-type"/>
</dbReference>
<feature type="compositionally biased region" description="Low complexity" evidence="2">
    <location>
        <begin position="587"/>
        <end position="644"/>
    </location>
</feature>
<feature type="compositionally biased region" description="Low complexity" evidence="2">
    <location>
        <begin position="1030"/>
        <end position="1047"/>
    </location>
</feature>
<feature type="compositionally biased region" description="Polar residues" evidence="2">
    <location>
        <begin position="1048"/>
        <end position="1075"/>
    </location>
</feature>
<feature type="compositionally biased region" description="Polar residues" evidence="2">
    <location>
        <begin position="933"/>
        <end position="943"/>
    </location>
</feature>
<evidence type="ECO:0000259" key="4">
    <source>
        <dbReference type="Pfam" id="PF10374"/>
    </source>
</evidence>
<feature type="compositionally biased region" description="Polar residues" evidence="2">
    <location>
        <begin position="889"/>
        <end position="901"/>
    </location>
</feature>
<accession>A0ABQ9E4K0</accession>
<dbReference type="InterPro" id="IPR011990">
    <property type="entry name" value="TPR-like_helical_dom_sf"/>
</dbReference>
<evidence type="ECO:0008006" key="7">
    <source>
        <dbReference type="Google" id="ProtNLM"/>
    </source>
</evidence>
<feature type="compositionally biased region" description="Polar residues" evidence="2">
    <location>
        <begin position="756"/>
        <end position="783"/>
    </location>
</feature>
<feature type="compositionally biased region" description="Pro residues" evidence="2">
    <location>
        <begin position="793"/>
        <end position="817"/>
    </location>
</feature>
<feature type="region of interest" description="Disordered" evidence="2">
    <location>
        <begin position="1030"/>
        <end position="1169"/>
    </location>
</feature>
<keyword evidence="1" id="KW-0866">Nonsense-mediated mRNA decay</keyword>
<dbReference type="PANTHER" id="PTHR15696">
    <property type="entry name" value="SMG-7 SUPPRESSOR WITH MORPHOLOGICAL EFFECT ON GENITALIA PROTEIN 7"/>
    <property type="match status" value="1"/>
</dbReference>
<feature type="region of interest" description="Disordered" evidence="2">
    <location>
        <begin position="927"/>
        <end position="969"/>
    </location>
</feature>
<keyword evidence="6" id="KW-1185">Reference proteome</keyword>
<name>A0ABQ9E4K0_TEGGR</name>
<dbReference type="Gene3D" id="1.25.40.10">
    <property type="entry name" value="Tetratricopeptide repeat domain"/>
    <property type="match status" value="1"/>
</dbReference>
<dbReference type="PANTHER" id="PTHR15696:SF5">
    <property type="entry name" value="NONSENSE-MEDIATED MRNA DECAY FACTOR SMG7"/>
    <property type="match status" value="1"/>
</dbReference>
<dbReference type="Pfam" id="PF10374">
    <property type="entry name" value="EST1"/>
    <property type="match status" value="1"/>
</dbReference>
<feature type="domain" description="DNA/RNA-binding" evidence="3">
    <location>
        <begin position="170"/>
        <end position="435"/>
    </location>
</feature>
<evidence type="ECO:0000313" key="5">
    <source>
        <dbReference type="EMBL" id="KAJ8300187.1"/>
    </source>
</evidence>
<feature type="region of interest" description="Disordered" evidence="2">
    <location>
        <begin position="881"/>
        <end position="911"/>
    </location>
</feature>
<gene>
    <name evidence="5" type="ORF">KUTeg_021706</name>
</gene>
<evidence type="ECO:0000256" key="2">
    <source>
        <dbReference type="SAM" id="MobiDB-lite"/>
    </source>
</evidence>
<feature type="compositionally biased region" description="Polar residues" evidence="2">
    <location>
        <begin position="1136"/>
        <end position="1148"/>
    </location>
</feature>
<dbReference type="SUPFAM" id="SSF48452">
    <property type="entry name" value="TPR-like"/>
    <property type="match status" value="1"/>
</dbReference>
<feature type="region of interest" description="Disordered" evidence="2">
    <location>
        <begin position="529"/>
        <end position="844"/>
    </location>
</feature>
<feature type="compositionally biased region" description="Basic and acidic residues" evidence="2">
    <location>
        <begin position="531"/>
        <end position="543"/>
    </location>
</feature>
<organism evidence="5 6">
    <name type="scientific">Tegillarca granosa</name>
    <name type="common">Malaysian cockle</name>
    <name type="synonym">Anadara granosa</name>
    <dbReference type="NCBI Taxonomy" id="220873"/>
    <lineage>
        <taxon>Eukaryota</taxon>
        <taxon>Metazoa</taxon>
        <taxon>Spiralia</taxon>
        <taxon>Lophotrochozoa</taxon>
        <taxon>Mollusca</taxon>
        <taxon>Bivalvia</taxon>
        <taxon>Autobranchia</taxon>
        <taxon>Pteriomorphia</taxon>
        <taxon>Arcoida</taxon>
        <taxon>Arcoidea</taxon>
        <taxon>Arcidae</taxon>
        <taxon>Tegillarca</taxon>
    </lineage>
</organism>
<dbReference type="InterPro" id="IPR019458">
    <property type="entry name" value="Est1-like_N"/>
</dbReference>
<feature type="domain" description="Telomerase activating protein Est1-like N-terminal" evidence="4">
    <location>
        <begin position="54"/>
        <end position="167"/>
    </location>
</feature>
<evidence type="ECO:0000313" key="6">
    <source>
        <dbReference type="Proteomes" id="UP001217089"/>
    </source>
</evidence>
<sequence>MSSAPHVLRQAEALKANISDSGKSISETWVARQRLEDLYKKLLLMDLEYALDKKVEQDLWNHAFKNHINSLQSQTKDKQNPKRGEVQATLNLFLETASGFYLQLLQLICTTFKLDLPFRRKSSCYGIMKERTPLKVKIIPPKKSSCLYVCQHCLVHLGDIARYRQQVDQAQTYYWHAANLVPFNGQPYNQLAIIEAARGNKLSTVFYYIRSLAVRHPFPAAATNLEKLYTKIAKDAVEFKGKLSVSEMITAFLQFQAYIHLCTELSRAATLSDKLVSALPAHVTSQSFPSHILVQITAINIFSMQHARRQISDNSDDFGGEQLSIDEEKSFSLMFHFTISILDVLLQYTPKQEQKIREFFTLPAVKLLLDWLKLNPEHYNNPSLKSSSLMGNFCKVLNNIQTANIKDDSQEDTKYDEVPLSEDVELRCFQPLEKSQSCYSYSRVPSEGLSQELETRLRCKRLLNHGKSIAEQYPSLNLINIQTTKSGKIQFTAPAVHVQVKVLSGGDVAQSSPEKRLTRQNVAIQAIIQKQSEDSKGQSERTKNSSKSAADSSKTSNTVGPASPKYLLGVPTNEPLFMKPGSAKAGSNQQSSGRSQQQQQQQQPPRFQQKQLAQQQASQQASTQQMSPWQQDSSPIQQPQILQSTASTGVSPQPKPKGTLWQPSPEPKLSQSSMSQEMTSQPARQQKQGQQSHSQRKMMSQEQQQQQQQTQQKQQQFTVMQSDYRSPPRFPGNAQPSTQQGFQGYGMMGNPRPTLGQGQTSSSPLTNATGNPQFRTTVNNNMPQHPLHHNERPPPLFPSDVPPPPLFHGERPPPPMLPGDRPTMPMFPGDRHPPPLMQGDRPPPIIPGDIQMSGINQVNKNDVKSPQEMSDMRQQAQFRMRNPGFSGFPPNQNLQSKTGSGPTVGHNPNLDQFQQNQMNQFFANRLKGPAGYQGNQSNFSQAPGTERLGMKPQQDSKPQHPQHPVPPMPPFANPLINPLAAFMSRFNSPHSSFTGQGMEPPQRPPMTKIEDFKSSPMDILGALSQLAIQPPQQQHLQQQQQQQPLQQGTYSLFSSSPWSVPLSTTDNNKTSSIRNSPDPPVEGHTENKMGPGLDLGLRFGPSDEQWVAKPQGQPHGQPSPVPENMINDGDPDQGPYFSSTLQSIWSSPGPSPLERLLEMQKQQRQTDPH</sequence>
<feature type="compositionally biased region" description="Low complexity" evidence="2">
    <location>
        <begin position="670"/>
        <end position="693"/>
    </location>
</feature>
<proteinExistence type="predicted"/>